<protein>
    <submittedName>
        <fullName evidence="1">Uncharacterized protein</fullName>
    </submittedName>
</protein>
<evidence type="ECO:0000313" key="1">
    <source>
        <dbReference type="EMBL" id="JAD60431.1"/>
    </source>
</evidence>
<reference evidence="1" key="2">
    <citation type="journal article" date="2015" name="Data Brief">
        <title>Shoot transcriptome of the giant reed, Arundo donax.</title>
        <authorList>
            <person name="Barrero R.A."/>
            <person name="Guerrero F.D."/>
            <person name="Moolhuijzen P."/>
            <person name="Goolsby J.A."/>
            <person name="Tidwell J."/>
            <person name="Bellgard S.E."/>
            <person name="Bellgard M.I."/>
        </authorList>
    </citation>
    <scope>NUCLEOTIDE SEQUENCE</scope>
    <source>
        <tissue evidence="1">Shoot tissue taken approximately 20 cm above the soil surface</tissue>
    </source>
</reference>
<accession>A0A0A9BAR9</accession>
<organism evidence="1">
    <name type="scientific">Arundo donax</name>
    <name type="common">Giant reed</name>
    <name type="synonym">Donax arundinaceus</name>
    <dbReference type="NCBI Taxonomy" id="35708"/>
    <lineage>
        <taxon>Eukaryota</taxon>
        <taxon>Viridiplantae</taxon>
        <taxon>Streptophyta</taxon>
        <taxon>Embryophyta</taxon>
        <taxon>Tracheophyta</taxon>
        <taxon>Spermatophyta</taxon>
        <taxon>Magnoliopsida</taxon>
        <taxon>Liliopsida</taxon>
        <taxon>Poales</taxon>
        <taxon>Poaceae</taxon>
        <taxon>PACMAD clade</taxon>
        <taxon>Arundinoideae</taxon>
        <taxon>Arundineae</taxon>
        <taxon>Arundo</taxon>
    </lineage>
</organism>
<name>A0A0A9BAR9_ARUDO</name>
<sequence>MLYRLFMLV</sequence>
<proteinExistence type="predicted"/>
<dbReference type="EMBL" id="GBRH01237464">
    <property type="protein sequence ID" value="JAD60431.1"/>
    <property type="molecule type" value="Transcribed_RNA"/>
</dbReference>
<reference evidence="1" key="1">
    <citation type="submission" date="2014-09" db="EMBL/GenBank/DDBJ databases">
        <authorList>
            <person name="Magalhaes I.L.F."/>
            <person name="Oliveira U."/>
            <person name="Santos F.R."/>
            <person name="Vidigal T.H.D.A."/>
            <person name="Brescovit A.D."/>
            <person name="Santos A.J."/>
        </authorList>
    </citation>
    <scope>NUCLEOTIDE SEQUENCE</scope>
    <source>
        <tissue evidence="1">Shoot tissue taken approximately 20 cm above the soil surface</tissue>
    </source>
</reference>